<dbReference type="Gene3D" id="3.30.200.20">
    <property type="entry name" value="Phosphorylase Kinase, domain 1"/>
    <property type="match status" value="1"/>
</dbReference>
<dbReference type="InterPro" id="IPR050205">
    <property type="entry name" value="CDPK_Ser/Thr_kinases"/>
</dbReference>
<reference evidence="20" key="1">
    <citation type="submission" date="2021-09" db="EMBL/GenBank/DDBJ databases">
        <authorList>
            <consortium name="AG Swart"/>
            <person name="Singh M."/>
            <person name="Singh A."/>
            <person name="Seah K."/>
            <person name="Emmerich C."/>
        </authorList>
    </citation>
    <scope>NUCLEOTIDE SEQUENCE</scope>
    <source>
        <strain evidence="20">ATCC30299</strain>
    </source>
</reference>
<keyword evidence="11 15" id="KW-0067">ATP-binding</keyword>
<dbReference type="Gene3D" id="1.10.510.10">
    <property type="entry name" value="Transferase(Phosphotransferase) domain 1"/>
    <property type="match status" value="1"/>
</dbReference>
<dbReference type="PROSITE" id="PS00018">
    <property type="entry name" value="EF_HAND_1"/>
    <property type="match status" value="3"/>
</dbReference>
<keyword evidence="4 16" id="KW-0723">Serine/threonine-protein kinase</keyword>
<evidence type="ECO:0000256" key="7">
    <source>
        <dbReference type="ARBA" id="ARBA00022737"/>
    </source>
</evidence>
<proteinExistence type="inferred from homology"/>
<evidence type="ECO:0000256" key="8">
    <source>
        <dbReference type="ARBA" id="ARBA00022741"/>
    </source>
</evidence>
<gene>
    <name evidence="20" type="ORF">BSTOLATCC_MIC30351</name>
</gene>
<evidence type="ECO:0000256" key="17">
    <source>
        <dbReference type="SAM" id="MobiDB-lite"/>
    </source>
</evidence>
<dbReference type="PROSITE" id="PS50011">
    <property type="entry name" value="PROTEIN_KINASE_DOM"/>
    <property type="match status" value="1"/>
</dbReference>
<evidence type="ECO:0000256" key="11">
    <source>
        <dbReference type="ARBA" id="ARBA00022840"/>
    </source>
</evidence>
<evidence type="ECO:0000256" key="12">
    <source>
        <dbReference type="ARBA" id="ARBA00024334"/>
    </source>
</evidence>
<dbReference type="FunFam" id="3.30.200.20:FF:000315">
    <property type="entry name" value="Calcium-dependent protein kinase 3"/>
    <property type="match status" value="1"/>
</dbReference>
<dbReference type="GO" id="GO:0004674">
    <property type="term" value="F:protein serine/threonine kinase activity"/>
    <property type="evidence" value="ECO:0007669"/>
    <property type="project" value="UniProtKB-KW"/>
</dbReference>
<protein>
    <recommendedName>
        <fullName evidence="3">non-specific serine/threonine protein kinase</fullName>
        <ecNumber evidence="3">2.7.11.1</ecNumber>
    </recommendedName>
</protein>
<dbReference type="InterPro" id="IPR002048">
    <property type="entry name" value="EF_hand_dom"/>
</dbReference>
<feature type="region of interest" description="Disordered" evidence="17">
    <location>
        <begin position="1"/>
        <end position="27"/>
    </location>
</feature>
<comment type="similarity">
    <text evidence="12">Belongs to the protein kinase superfamily. Ser/Thr protein kinase family. CDPK subfamily.</text>
</comment>
<keyword evidence="8 15" id="KW-0547">Nucleotide-binding</keyword>
<evidence type="ECO:0000256" key="6">
    <source>
        <dbReference type="ARBA" id="ARBA00022723"/>
    </source>
</evidence>
<dbReference type="Proteomes" id="UP001162131">
    <property type="component" value="Unassembled WGS sequence"/>
</dbReference>
<evidence type="ECO:0000259" key="19">
    <source>
        <dbReference type="PROSITE" id="PS50222"/>
    </source>
</evidence>
<dbReference type="EMBL" id="CAJZBQ010000030">
    <property type="protein sequence ID" value="CAG9321967.1"/>
    <property type="molecule type" value="Genomic_DNA"/>
</dbReference>
<dbReference type="FunFam" id="1.10.238.10:FF:000001">
    <property type="entry name" value="Calmodulin 1"/>
    <property type="match status" value="1"/>
</dbReference>
<accession>A0AAU9J6X6</accession>
<evidence type="ECO:0000313" key="21">
    <source>
        <dbReference type="Proteomes" id="UP001162131"/>
    </source>
</evidence>
<evidence type="ECO:0000256" key="3">
    <source>
        <dbReference type="ARBA" id="ARBA00012513"/>
    </source>
</evidence>
<keyword evidence="21" id="KW-1185">Reference proteome</keyword>
<dbReference type="PROSITE" id="PS00108">
    <property type="entry name" value="PROTEIN_KINASE_ST"/>
    <property type="match status" value="1"/>
</dbReference>
<feature type="domain" description="EF-hand" evidence="19">
    <location>
        <begin position="418"/>
        <end position="453"/>
    </location>
</feature>
<evidence type="ECO:0000256" key="10">
    <source>
        <dbReference type="ARBA" id="ARBA00022837"/>
    </source>
</evidence>
<dbReference type="InterPro" id="IPR011009">
    <property type="entry name" value="Kinase-like_dom_sf"/>
</dbReference>
<evidence type="ECO:0000256" key="13">
    <source>
        <dbReference type="ARBA" id="ARBA00047899"/>
    </source>
</evidence>
<evidence type="ECO:0000256" key="14">
    <source>
        <dbReference type="ARBA" id="ARBA00048679"/>
    </source>
</evidence>
<comment type="caution">
    <text evidence="20">The sequence shown here is derived from an EMBL/GenBank/DDBJ whole genome shotgun (WGS) entry which is preliminary data.</text>
</comment>
<feature type="domain" description="EF-hand" evidence="19">
    <location>
        <begin position="389"/>
        <end position="417"/>
    </location>
</feature>
<name>A0AAU9J6X6_9CILI</name>
<evidence type="ECO:0000256" key="9">
    <source>
        <dbReference type="ARBA" id="ARBA00022777"/>
    </source>
</evidence>
<evidence type="ECO:0000256" key="2">
    <source>
        <dbReference type="ARBA" id="ARBA00011245"/>
    </source>
</evidence>
<dbReference type="GO" id="GO:0005524">
    <property type="term" value="F:ATP binding"/>
    <property type="evidence" value="ECO:0007669"/>
    <property type="project" value="UniProtKB-UniRule"/>
</dbReference>
<evidence type="ECO:0000256" key="4">
    <source>
        <dbReference type="ARBA" id="ARBA00022527"/>
    </source>
</evidence>
<dbReference type="SUPFAM" id="SSF47473">
    <property type="entry name" value="EF-hand"/>
    <property type="match status" value="1"/>
</dbReference>
<organism evidence="20 21">
    <name type="scientific">Blepharisma stoltei</name>
    <dbReference type="NCBI Taxonomy" id="1481888"/>
    <lineage>
        <taxon>Eukaryota</taxon>
        <taxon>Sar</taxon>
        <taxon>Alveolata</taxon>
        <taxon>Ciliophora</taxon>
        <taxon>Postciliodesmatophora</taxon>
        <taxon>Heterotrichea</taxon>
        <taxon>Heterotrichida</taxon>
        <taxon>Blepharismidae</taxon>
        <taxon>Blepharisma</taxon>
    </lineage>
</organism>
<dbReference type="InterPro" id="IPR017441">
    <property type="entry name" value="Protein_kinase_ATP_BS"/>
</dbReference>
<keyword evidence="5" id="KW-0808">Transferase</keyword>
<dbReference type="SMART" id="SM00054">
    <property type="entry name" value="EFh"/>
    <property type="match status" value="4"/>
</dbReference>
<dbReference type="SUPFAM" id="SSF56112">
    <property type="entry name" value="Protein kinase-like (PK-like)"/>
    <property type="match status" value="1"/>
</dbReference>
<dbReference type="CDD" id="cd05117">
    <property type="entry name" value="STKc_CAMK"/>
    <property type="match status" value="1"/>
</dbReference>
<evidence type="ECO:0000256" key="5">
    <source>
        <dbReference type="ARBA" id="ARBA00022679"/>
    </source>
</evidence>
<dbReference type="AlphaFoldDB" id="A0AAU9J6X6"/>
<dbReference type="SMART" id="SM00220">
    <property type="entry name" value="S_TKc"/>
    <property type="match status" value="1"/>
</dbReference>
<evidence type="ECO:0000256" key="1">
    <source>
        <dbReference type="ARBA" id="ARBA00001946"/>
    </source>
</evidence>
<dbReference type="EC" id="2.7.11.1" evidence="3"/>
<comment type="subunit">
    <text evidence="2">Monomer.</text>
</comment>
<keyword evidence="6" id="KW-0479">Metal-binding</keyword>
<dbReference type="GO" id="GO:0005509">
    <property type="term" value="F:calcium ion binding"/>
    <property type="evidence" value="ECO:0007669"/>
    <property type="project" value="InterPro"/>
</dbReference>
<dbReference type="PROSITE" id="PS50222">
    <property type="entry name" value="EF_HAND_2"/>
    <property type="match status" value="3"/>
</dbReference>
<keyword evidence="10" id="KW-0106">Calcium</keyword>
<dbReference type="InterPro" id="IPR000719">
    <property type="entry name" value="Prot_kinase_dom"/>
</dbReference>
<dbReference type="PROSITE" id="PS00107">
    <property type="entry name" value="PROTEIN_KINASE_ATP"/>
    <property type="match status" value="1"/>
</dbReference>
<dbReference type="PANTHER" id="PTHR24349">
    <property type="entry name" value="SERINE/THREONINE-PROTEIN KINASE"/>
    <property type="match status" value="1"/>
</dbReference>
<evidence type="ECO:0000259" key="18">
    <source>
        <dbReference type="PROSITE" id="PS50011"/>
    </source>
</evidence>
<keyword evidence="7" id="KW-0677">Repeat</keyword>
<dbReference type="InterPro" id="IPR011992">
    <property type="entry name" value="EF-hand-dom_pair"/>
</dbReference>
<dbReference type="InterPro" id="IPR018247">
    <property type="entry name" value="EF_Hand_1_Ca_BS"/>
</dbReference>
<feature type="domain" description="Protein kinase" evidence="18">
    <location>
        <begin position="45"/>
        <end position="301"/>
    </location>
</feature>
<comment type="catalytic activity">
    <reaction evidence="14">
        <text>L-seryl-[protein] + ATP = O-phospho-L-seryl-[protein] + ADP + H(+)</text>
        <dbReference type="Rhea" id="RHEA:17989"/>
        <dbReference type="Rhea" id="RHEA-COMP:9863"/>
        <dbReference type="Rhea" id="RHEA-COMP:11604"/>
        <dbReference type="ChEBI" id="CHEBI:15378"/>
        <dbReference type="ChEBI" id="CHEBI:29999"/>
        <dbReference type="ChEBI" id="CHEBI:30616"/>
        <dbReference type="ChEBI" id="CHEBI:83421"/>
        <dbReference type="ChEBI" id="CHEBI:456216"/>
        <dbReference type="EC" id="2.7.11.1"/>
    </reaction>
</comment>
<comment type="cofactor">
    <cofactor evidence="1">
        <name>Mg(2+)</name>
        <dbReference type="ChEBI" id="CHEBI:18420"/>
    </cofactor>
</comment>
<keyword evidence="9" id="KW-0418">Kinase</keyword>
<comment type="catalytic activity">
    <reaction evidence="13">
        <text>L-threonyl-[protein] + ATP = O-phospho-L-threonyl-[protein] + ADP + H(+)</text>
        <dbReference type="Rhea" id="RHEA:46608"/>
        <dbReference type="Rhea" id="RHEA-COMP:11060"/>
        <dbReference type="Rhea" id="RHEA-COMP:11605"/>
        <dbReference type="ChEBI" id="CHEBI:15378"/>
        <dbReference type="ChEBI" id="CHEBI:30013"/>
        <dbReference type="ChEBI" id="CHEBI:30616"/>
        <dbReference type="ChEBI" id="CHEBI:61977"/>
        <dbReference type="ChEBI" id="CHEBI:456216"/>
        <dbReference type="EC" id="2.7.11.1"/>
    </reaction>
</comment>
<dbReference type="Pfam" id="PF13499">
    <property type="entry name" value="EF-hand_7"/>
    <property type="match status" value="2"/>
</dbReference>
<sequence length="484" mass="54568">MGCCNSKVDSPEKKPNPSLPLPKAKKSFSKADFVSQKKGSAEEYYTVLKKLGSGGFGTVYQVIDKRTGIERAMKELPRSKMTQEASVQMLSEVEILRNLDHPNIMKVYELIESKKSYFIITEFLTGGDLFDKIVKKQNLSEKIAAEYAYGFMSAINYCHKNGIAHRDLKPENLLLESTEPNAKVKVIDFGISQKIQPNHKLRQAVGTIFYMAPETFVGSYDEKCDIWSAGVILYMMLCGSPPFYAEKTEDMLQIINNGNLEFKEPAWKSISENAKDLIRNMLSVDPAPRYSAEHVLNHAWFKSYISDELPQTKLSIEALGNLSKFHAQGKLEKSIMTFISSQITSIQEDREFADLFSKMDKNKDGKLSQREIFDGYKELGITTPPGISEILKKIDSDGSGFLDYTEFVTASKDWKKAFEKNELESAFKIYDQGGDGKLSLKELKDSIPDIEESEWGKFLAEADENGDGLIGFEELKSYLMQKAA</sequence>
<evidence type="ECO:0000256" key="15">
    <source>
        <dbReference type="PROSITE-ProRule" id="PRU10141"/>
    </source>
</evidence>
<evidence type="ECO:0000256" key="16">
    <source>
        <dbReference type="RuleBase" id="RU000304"/>
    </source>
</evidence>
<evidence type="ECO:0000313" key="20">
    <source>
        <dbReference type="EMBL" id="CAG9321967.1"/>
    </source>
</evidence>
<dbReference type="Gene3D" id="1.10.238.10">
    <property type="entry name" value="EF-hand"/>
    <property type="match status" value="2"/>
</dbReference>
<feature type="binding site" evidence="15">
    <location>
        <position position="74"/>
    </location>
    <ligand>
        <name>ATP</name>
        <dbReference type="ChEBI" id="CHEBI:30616"/>
    </ligand>
</feature>
<feature type="domain" description="EF-hand" evidence="19">
    <location>
        <begin position="347"/>
        <end position="382"/>
    </location>
</feature>
<dbReference type="Pfam" id="PF00069">
    <property type="entry name" value="Pkinase"/>
    <property type="match status" value="1"/>
</dbReference>
<dbReference type="FunFam" id="1.10.510.10:FF:000571">
    <property type="entry name" value="Maternal embryonic leucine zipper kinase"/>
    <property type="match status" value="1"/>
</dbReference>
<dbReference type="InterPro" id="IPR008271">
    <property type="entry name" value="Ser/Thr_kinase_AS"/>
</dbReference>